<organism evidence="2 3">
    <name type="scientific">Crotalus adamanteus</name>
    <name type="common">Eastern diamondback rattlesnake</name>
    <dbReference type="NCBI Taxonomy" id="8729"/>
    <lineage>
        <taxon>Eukaryota</taxon>
        <taxon>Metazoa</taxon>
        <taxon>Chordata</taxon>
        <taxon>Craniata</taxon>
        <taxon>Vertebrata</taxon>
        <taxon>Euteleostomi</taxon>
        <taxon>Lepidosauria</taxon>
        <taxon>Squamata</taxon>
        <taxon>Bifurcata</taxon>
        <taxon>Unidentata</taxon>
        <taxon>Episquamata</taxon>
        <taxon>Toxicofera</taxon>
        <taxon>Serpentes</taxon>
        <taxon>Colubroidea</taxon>
        <taxon>Viperidae</taxon>
        <taxon>Crotalinae</taxon>
        <taxon>Crotalus</taxon>
    </lineage>
</organism>
<feature type="region of interest" description="Disordered" evidence="1">
    <location>
        <begin position="64"/>
        <end position="121"/>
    </location>
</feature>
<accession>A0AAW1AZ71</accession>
<gene>
    <name evidence="2" type="ORF">NXF25_014371</name>
</gene>
<proteinExistence type="predicted"/>
<keyword evidence="3" id="KW-1185">Reference proteome</keyword>
<dbReference type="EMBL" id="JAOTOJ010000010">
    <property type="protein sequence ID" value="KAK9395025.1"/>
    <property type="molecule type" value="Genomic_DNA"/>
</dbReference>
<feature type="compositionally biased region" description="Basic and acidic residues" evidence="1">
    <location>
        <begin position="84"/>
        <end position="105"/>
    </location>
</feature>
<sequence length="121" mass="13953">MNINSPSPKGLTEAHCRYSFLQTASEGLDQNESDSESLVEEAQYQWELQRRICETQERVSWAYEEEADDRMEKDSLEDMCLSEEESHGEETQRPSEDQDKRRNPENESESFGSKDCHAAGV</sequence>
<comment type="caution">
    <text evidence="2">The sequence shown here is derived from an EMBL/GenBank/DDBJ whole genome shotgun (WGS) entry which is preliminary data.</text>
</comment>
<evidence type="ECO:0000313" key="3">
    <source>
        <dbReference type="Proteomes" id="UP001474421"/>
    </source>
</evidence>
<reference evidence="2 3" key="1">
    <citation type="journal article" date="2024" name="Proc. Natl. Acad. Sci. U.S.A.">
        <title>The genetic regulatory architecture and epigenomic basis for age-related changes in rattlesnake venom.</title>
        <authorList>
            <person name="Hogan M.P."/>
            <person name="Holding M.L."/>
            <person name="Nystrom G.S."/>
            <person name="Colston T.J."/>
            <person name="Bartlett D.A."/>
            <person name="Mason A.J."/>
            <person name="Ellsworth S.A."/>
            <person name="Rautsaw R.M."/>
            <person name="Lawrence K.C."/>
            <person name="Strickland J.L."/>
            <person name="He B."/>
            <person name="Fraser P."/>
            <person name="Margres M.J."/>
            <person name="Gilbert D.M."/>
            <person name="Gibbs H.L."/>
            <person name="Parkinson C.L."/>
            <person name="Rokyta D.R."/>
        </authorList>
    </citation>
    <scope>NUCLEOTIDE SEQUENCE [LARGE SCALE GENOMIC DNA]</scope>
    <source>
        <strain evidence="2">DRR0105</strain>
    </source>
</reference>
<evidence type="ECO:0000313" key="2">
    <source>
        <dbReference type="EMBL" id="KAK9395025.1"/>
    </source>
</evidence>
<protein>
    <submittedName>
        <fullName evidence="2">Uncharacterized protein</fullName>
    </submittedName>
</protein>
<name>A0AAW1AZ71_CROAD</name>
<dbReference type="Proteomes" id="UP001474421">
    <property type="component" value="Unassembled WGS sequence"/>
</dbReference>
<dbReference type="AlphaFoldDB" id="A0AAW1AZ71"/>
<feature type="compositionally biased region" description="Basic and acidic residues" evidence="1">
    <location>
        <begin position="112"/>
        <end position="121"/>
    </location>
</feature>
<evidence type="ECO:0000256" key="1">
    <source>
        <dbReference type="SAM" id="MobiDB-lite"/>
    </source>
</evidence>